<evidence type="ECO:0000256" key="4">
    <source>
        <dbReference type="ARBA" id="ARBA00022989"/>
    </source>
</evidence>
<dbReference type="InterPro" id="IPR001708">
    <property type="entry name" value="YidC/ALB3/OXA1/COX18"/>
</dbReference>
<dbReference type="GO" id="GO:0032979">
    <property type="term" value="P:protein insertion into mitochondrial inner membrane from matrix"/>
    <property type="evidence" value="ECO:0007669"/>
    <property type="project" value="TreeGrafter"/>
</dbReference>
<feature type="region of interest" description="Disordered" evidence="6">
    <location>
        <begin position="339"/>
        <end position="374"/>
    </location>
</feature>
<feature type="transmembrane region" description="Helical" evidence="7">
    <location>
        <begin position="122"/>
        <end position="143"/>
    </location>
</feature>
<protein>
    <submittedName>
        <fullName evidence="8">Inner membrane protein translocase involved in respiratory chain assembly</fullName>
    </submittedName>
</protein>
<accession>A0A0F7SG48</accession>
<feature type="transmembrane region" description="Helical" evidence="7">
    <location>
        <begin position="36"/>
        <end position="59"/>
    </location>
</feature>
<dbReference type="GO" id="GO:0032977">
    <property type="term" value="F:membrane insertase activity"/>
    <property type="evidence" value="ECO:0007669"/>
    <property type="project" value="InterPro"/>
</dbReference>
<dbReference type="PANTHER" id="PTHR12428:SF65">
    <property type="entry name" value="CYTOCHROME C OXIDASE ASSEMBLY PROTEIN COX18, MITOCHONDRIAL"/>
    <property type="match status" value="1"/>
</dbReference>
<comment type="subcellular location">
    <subcellularLocation>
        <location evidence="1">Membrane</location>
        <topology evidence="1">Multi-pass membrane protein</topology>
    </subcellularLocation>
</comment>
<organism evidence="8">
    <name type="scientific">Phaffia rhodozyma</name>
    <name type="common">Yeast</name>
    <name type="synonym">Xanthophyllomyces dendrorhous</name>
    <dbReference type="NCBI Taxonomy" id="264483"/>
    <lineage>
        <taxon>Eukaryota</taxon>
        <taxon>Fungi</taxon>
        <taxon>Dikarya</taxon>
        <taxon>Basidiomycota</taxon>
        <taxon>Agaricomycotina</taxon>
        <taxon>Tremellomycetes</taxon>
        <taxon>Cystofilobasidiales</taxon>
        <taxon>Mrakiaceae</taxon>
        <taxon>Phaffia</taxon>
    </lineage>
</organism>
<reference evidence="8" key="1">
    <citation type="submission" date="2014-08" db="EMBL/GenBank/DDBJ databases">
        <authorList>
            <person name="Sharma Rahul"/>
            <person name="Thines Marco"/>
        </authorList>
    </citation>
    <scope>NUCLEOTIDE SEQUENCE</scope>
</reference>
<keyword evidence="3 7" id="KW-0812">Transmembrane</keyword>
<dbReference type="PANTHER" id="PTHR12428">
    <property type="entry name" value="OXA1"/>
    <property type="match status" value="1"/>
</dbReference>
<dbReference type="GO" id="GO:0005743">
    <property type="term" value="C:mitochondrial inner membrane"/>
    <property type="evidence" value="ECO:0007669"/>
    <property type="project" value="TreeGrafter"/>
</dbReference>
<evidence type="ECO:0000313" key="8">
    <source>
        <dbReference type="EMBL" id="CDZ97385.1"/>
    </source>
</evidence>
<keyword evidence="5 7" id="KW-0472">Membrane</keyword>
<name>A0A0F7SG48_PHARH</name>
<dbReference type="EMBL" id="LN483167">
    <property type="protein sequence ID" value="CDZ97385.1"/>
    <property type="molecule type" value="Genomic_DNA"/>
</dbReference>
<dbReference type="GO" id="GO:0033617">
    <property type="term" value="P:mitochondrial respiratory chain complex IV assembly"/>
    <property type="evidence" value="ECO:0007669"/>
    <property type="project" value="TreeGrafter"/>
</dbReference>
<sequence>MSTSTAADALAQTNPSWLAHLLIDHPWPFPSPLPPYSTTIIVSCIALRFLITVPVSVWARRREAKLKEKAMPMLMHFRDKARLEVVPGCRKEGYSHEQYLTFVKERISAESKRLINVFNCHPLPTVLVPILVQFPLFLTLVYITRSATMSPTPLLYEHLPSFLGATPLVEPDSTGTLPIAVGLTLFANVEIMRLARKERDALNPFHVEKPNLVETIKVPKKGGVEGETEEIERLTKKGWTDQLWSNVMRAGALALVPISIFAPVAMQVYFLTTYLFTISQTLIFQRIDRARLLRIRAILEASRQPSGTGSTSVSTKLIPSFVKSDDAKSFDPKTYEHVSLTVPPLPEGTPKTIFKSAKEEQPPAVRRSNKSRYS</sequence>
<dbReference type="AlphaFoldDB" id="A0A0F7SG48"/>
<evidence type="ECO:0000256" key="2">
    <source>
        <dbReference type="ARBA" id="ARBA00009877"/>
    </source>
</evidence>
<evidence type="ECO:0000256" key="3">
    <source>
        <dbReference type="ARBA" id="ARBA00022692"/>
    </source>
</evidence>
<keyword evidence="4 7" id="KW-1133">Transmembrane helix</keyword>
<comment type="similarity">
    <text evidence="2">Belongs to the OXA1/ALB3/YidC family.</text>
</comment>
<evidence type="ECO:0000256" key="7">
    <source>
        <dbReference type="SAM" id="Phobius"/>
    </source>
</evidence>
<evidence type="ECO:0000256" key="6">
    <source>
        <dbReference type="SAM" id="MobiDB-lite"/>
    </source>
</evidence>
<proteinExistence type="inferred from homology"/>
<evidence type="ECO:0000256" key="1">
    <source>
        <dbReference type="ARBA" id="ARBA00004141"/>
    </source>
</evidence>
<evidence type="ECO:0000256" key="5">
    <source>
        <dbReference type="ARBA" id="ARBA00023136"/>
    </source>
</evidence>